<dbReference type="InterPro" id="IPR050712">
    <property type="entry name" value="NAD(P)H-dep_reductase"/>
</dbReference>
<dbReference type="Gene3D" id="3.40.50.360">
    <property type="match status" value="1"/>
</dbReference>
<dbReference type="PANTHER" id="PTHR30543">
    <property type="entry name" value="CHROMATE REDUCTASE"/>
    <property type="match status" value="1"/>
</dbReference>
<dbReference type="PANTHER" id="PTHR30543:SF21">
    <property type="entry name" value="NAD(P)H-DEPENDENT FMN REDUCTASE LOT6"/>
    <property type="match status" value="1"/>
</dbReference>
<dbReference type="EC" id="1.-.-.-" evidence="2"/>
<dbReference type="Proteomes" id="UP001172737">
    <property type="component" value="Unassembled WGS sequence"/>
</dbReference>
<evidence type="ECO:0000259" key="1">
    <source>
        <dbReference type="Pfam" id="PF03358"/>
    </source>
</evidence>
<dbReference type="RefSeq" id="WP_301121173.1">
    <property type="nucleotide sequence ID" value="NZ_JAUHPX010000008.1"/>
</dbReference>
<name>A0AAW7M6D0_9MICO</name>
<dbReference type="Pfam" id="PF03358">
    <property type="entry name" value="FMN_red"/>
    <property type="match status" value="1"/>
</dbReference>
<evidence type="ECO:0000313" key="3">
    <source>
        <dbReference type="Proteomes" id="UP001172737"/>
    </source>
</evidence>
<dbReference type="EMBL" id="JAUHPX010000008">
    <property type="protein sequence ID" value="MDN4488948.1"/>
    <property type="molecule type" value="Genomic_DNA"/>
</dbReference>
<dbReference type="GO" id="GO:0016491">
    <property type="term" value="F:oxidoreductase activity"/>
    <property type="evidence" value="ECO:0007669"/>
    <property type="project" value="UniProtKB-KW"/>
</dbReference>
<dbReference type="GO" id="GO:0005829">
    <property type="term" value="C:cytosol"/>
    <property type="evidence" value="ECO:0007669"/>
    <property type="project" value="TreeGrafter"/>
</dbReference>
<gene>
    <name evidence="2" type="ORF">QQX10_12305</name>
</gene>
<keyword evidence="3" id="KW-1185">Reference proteome</keyword>
<reference evidence="2" key="1">
    <citation type="submission" date="2023-06" db="EMBL/GenBank/DDBJ databases">
        <title>Sysu t00039.</title>
        <authorList>
            <person name="Gao L."/>
            <person name="Fang B.-Z."/>
            <person name="Li W.-J."/>
        </authorList>
    </citation>
    <scope>NUCLEOTIDE SEQUENCE</scope>
    <source>
        <strain evidence="2">SYSU T00039</strain>
    </source>
</reference>
<dbReference type="AlphaFoldDB" id="A0AAW7M6D0"/>
<dbReference type="InterPro" id="IPR005025">
    <property type="entry name" value="FMN_Rdtase-like_dom"/>
</dbReference>
<dbReference type="SUPFAM" id="SSF52218">
    <property type="entry name" value="Flavoproteins"/>
    <property type="match status" value="1"/>
</dbReference>
<keyword evidence="2" id="KW-0560">Oxidoreductase</keyword>
<accession>A0AAW7M6D0</accession>
<sequence length="187" mass="19490">MTRIGYIVGSLSSTSINRQVAKALVGLAPADVELVELDFRALPLYTPDYDADYPAEATAWKDAIESVDGIIILTPEYSRSLPGSLKNALDWAARPWGTNSFNGKPVAIAGASISSVGTAAAQQHLRAILGHFNALTMGQPEVFFQYNPAAFGPDGAVVDDAVKAILSGFLAAAVAHVEAHAPVAVGA</sequence>
<proteinExistence type="predicted"/>
<protein>
    <submittedName>
        <fullName evidence="2">NADPH-dependent FMN reductase</fullName>
        <ecNumber evidence="2">1.-.-.-</ecNumber>
    </submittedName>
</protein>
<dbReference type="InterPro" id="IPR029039">
    <property type="entry name" value="Flavoprotein-like_sf"/>
</dbReference>
<dbReference type="GO" id="GO:0010181">
    <property type="term" value="F:FMN binding"/>
    <property type="evidence" value="ECO:0007669"/>
    <property type="project" value="TreeGrafter"/>
</dbReference>
<feature type="domain" description="NADPH-dependent FMN reductase-like" evidence="1">
    <location>
        <begin position="3"/>
        <end position="145"/>
    </location>
</feature>
<organism evidence="2 3">
    <name type="scientific">Demequina lignilytica</name>
    <dbReference type="NCBI Taxonomy" id="3051663"/>
    <lineage>
        <taxon>Bacteria</taxon>
        <taxon>Bacillati</taxon>
        <taxon>Actinomycetota</taxon>
        <taxon>Actinomycetes</taxon>
        <taxon>Micrococcales</taxon>
        <taxon>Demequinaceae</taxon>
        <taxon>Demequina</taxon>
    </lineage>
</organism>
<comment type="caution">
    <text evidence="2">The sequence shown here is derived from an EMBL/GenBank/DDBJ whole genome shotgun (WGS) entry which is preliminary data.</text>
</comment>
<evidence type="ECO:0000313" key="2">
    <source>
        <dbReference type="EMBL" id="MDN4488948.1"/>
    </source>
</evidence>